<organism evidence="9 10">
    <name type="scientific">Rhodococcus aetherivorans</name>
    <dbReference type="NCBI Taxonomy" id="191292"/>
    <lineage>
        <taxon>Bacteria</taxon>
        <taxon>Bacillati</taxon>
        <taxon>Actinomycetota</taxon>
        <taxon>Actinomycetes</taxon>
        <taxon>Mycobacteriales</taxon>
        <taxon>Nocardiaceae</taxon>
        <taxon>Rhodococcus</taxon>
    </lineage>
</organism>
<dbReference type="RefSeq" id="WP_263507578.1">
    <property type="nucleotide sequence ID" value="NZ_CP106982.1"/>
</dbReference>
<keyword evidence="5 7" id="KW-1133">Transmembrane helix</keyword>
<dbReference type="AlphaFoldDB" id="A0AA46NU35"/>
<protein>
    <submittedName>
        <fullName evidence="9">Wzz/FepE/Etk N-terminal domain-containing protein</fullName>
    </submittedName>
</protein>
<gene>
    <name evidence="9" type="ORF">OCS65_21520</name>
</gene>
<feature type="transmembrane region" description="Helical" evidence="7">
    <location>
        <begin position="18"/>
        <end position="36"/>
    </location>
</feature>
<evidence type="ECO:0000313" key="10">
    <source>
        <dbReference type="Proteomes" id="UP001163947"/>
    </source>
</evidence>
<evidence type="ECO:0000313" key="9">
    <source>
        <dbReference type="EMBL" id="UYF93023.1"/>
    </source>
</evidence>
<proteinExistence type="inferred from homology"/>
<accession>A0AA46NU35</accession>
<feature type="domain" description="Polysaccharide chain length determinant N-terminal" evidence="8">
    <location>
        <begin position="7"/>
        <end position="90"/>
    </location>
</feature>
<evidence type="ECO:0000259" key="8">
    <source>
        <dbReference type="Pfam" id="PF02706"/>
    </source>
</evidence>
<dbReference type="PANTHER" id="PTHR32309:SF13">
    <property type="entry name" value="FERRIC ENTEROBACTIN TRANSPORT PROTEIN FEPE"/>
    <property type="match status" value="1"/>
</dbReference>
<evidence type="ECO:0000256" key="1">
    <source>
        <dbReference type="ARBA" id="ARBA00004651"/>
    </source>
</evidence>
<evidence type="ECO:0000256" key="2">
    <source>
        <dbReference type="ARBA" id="ARBA00006683"/>
    </source>
</evidence>
<evidence type="ECO:0000256" key="5">
    <source>
        <dbReference type="ARBA" id="ARBA00022989"/>
    </source>
</evidence>
<dbReference type="InterPro" id="IPR050445">
    <property type="entry name" value="Bact_polysacc_biosynth/exp"/>
</dbReference>
<keyword evidence="6 7" id="KW-0472">Membrane</keyword>
<keyword evidence="4 7" id="KW-0812">Transmembrane</keyword>
<dbReference type="EMBL" id="CP106982">
    <property type="protein sequence ID" value="UYF93023.1"/>
    <property type="molecule type" value="Genomic_DNA"/>
</dbReference>
<evidence type="ECO:0000256" key="7">
    <source>
        <dbReference type="SAM" id="Phobius"/>
    </source>
</evidence>
<dbReference type="InterPro" id="IPR003856">
    <property type="entry name" value="LPS_length_determ_N"/>
</dbReference>
<evidence type="ECO:0000256" key="6">
    <source>
        <dbReference type="ARBA" id="ARBA00023136"/>
    </source>
</evidence>
<dbReference type="Proteomes" id="UP001163947">
    <property type="component" value="Chromosome"/>
</dbReference>
<sequence length="437" mass="46600">MNDTVSEYGRVLRERWRWIVWGVLLTLAATTLFLLLRPPLYRSEAAVFVRTPGDVSRVLDGGDSYAQGRARTYAALANSRDVAARVIADLGLGLTPEVLSARVEAVNPPGTALIEFEFRAPSAEESEQMATVFLSELAATVRTLESVPGSLVPRAELIVVDTPGPTARVVAMRATIPVVLSGAVLIGALLGSAGAVLRFLFDHSIRDPRDAARISGRPVLGSIGGEPTEQFTVEERGILYRLLAAVDRSERGAFTVTGAGPGSTVSAVSVFLATALAMRSDSVVLVDLDFRSAELTEALSDRRASGVADVLRGETTPAEAAREVSLRTTHSSFIGVGTAAGAIDDRMLTAPLREMVYALRTSYTWVVLTCPSLPAAVEIGAESDVVVLAVGKNVTTEEQLRQASALLPRDAVVVFDMDTHWSPGRSSERDRKTEAAE</sequence>
<dbReference type="Gene3D" id="3.40.50.300">
    <property type="entry name" value="P-loop containing nucleotide triphosphate hydrolases"/>
    <property type="match status" value="1"/>
</dbReference>
<comment type="subcellular location">
    <subcellularLocation>
        <location evidence="1">Cell membrane</location>
        <topology evidence="1">Multi-pass membrane protein</topology>
    </subcellularLocation>
</comment>
<name>A0AA46NU35_9NOCA</name>
<keyword evidence="3" id="KW-1003">Cell membrane</keyword>
<evidence type="ECO:0000256" key="4">
    <source>
        <dbReference type="ARBA" id="ARBA00022692"/>
    </source>
</evidence>
<reference evidence="9" key="1">
    <citation type="submission" date="2022-09" db="EMBL/GenBank/DDBJ databases">
        <title>The genome sequence of Rhodococcus aetherivorans N1.</title>
        <authorList>
            <person name="Jiang W."/>
        </authorList>
    </citation>
    <scope>NUCLEOTIDE SEQUENCE</scope>
    <source>
        <strain evidence="9">N1</strain>
    </source>
</reference>
<dbReference type="GO" id="GO:0004713">
    <property type="term" value="F:protein tyrosine kinase activity"/>
    <property type="evidence" value="ECO:0007669"/>
    <property type="project" value="TreeGrafter"/>
</dbReference>
<feature type="transmembrane region" description="Helical" evidence="7">
    <location>
        <begin position="178"/>
        <end position="201"/>
    </location>
</feature>
<dbReference type="GeneID" id="83623054"/>
<dbReference type="Pfam" id="PF02706">
    <property type="entry name" value="Wzz"/>
    <property type="match status" value="1"/>
</dbReference>
<comment type="similarity">
    <text evidence="2">Belongs to the CpsC/CapA family.</text>
</comment>
<dbReference type="GO" id="GO:0005886">
    <property type="term" value="C:plasma membrane"/>
    <property type="evidence" value="ECO:0007669"/>
    <property type="project" value="UniProtKB-SubCell"/>
</dbReference>
<dbReference type="SUPFAM" id="SSF52540">
    <property type="entry name" value="P-loop containing nucleoside triphosphate hydrolases"/>
    <property type="match status" value="1"/>
</dbReference>
<dbReference type="InterPro" id="IPR027417">
    <property type="entry name" value="P-loop_NTPase"/>
</dbReference>
<evidence type="ECO:0000256" key="3">
    <source>
        <dbReference type="ARBA" id="ARBA00022475"/>
    </source>
</evidence>
<dbReference type="PANTHER" id="PTHR32309">
    <property type="entry name" value="TYROSINE-PROTEIN KINASE"/>
    <property type="match status" value="1"/>
</dbReference>